<protein>
    <recommendedName>
        <fullName evidence="4">TolB family protein</fullName>
    </recommendedName>
</protein>
<dbReference type="SUPFAM" id="SSF82171">
    <property type="entry name" value="DPP6 N-terminal domain-like"/>
    <property type="match status" value="1"/>
</dbReference>
<name>A0A6M1U1J8_9RHOB</name>
<proteinExistence type="inferred from homology"/>
<accession>A0A6M1U1J8</accession>
<comment type="caution">
    <text evidence="2">The sequence shown here is derived from an EMBL/GenBank/DDBJ whole genome shotgun (WGS) entry which is preliminary data.</text>
</comment>
<evidence type="ECO:0000313" key="2">
    <source>
        <dbReference type="EMBL" id="NGQ91304.1"/>
    </source>
</evidence>
<evidence type="ECO:0000256" key="1">
    <source>
        <dbReference type="ARBA" id="ARBA00009820"/>
    </source>
</evidence>
<dbReference type="PANTHER" id="PTHR36842">
    <property type="entry name" value="PROTEIN TOLB HOMOLOG"/>
    <property type="match status" value="1"/>
</dbReference>
<dbReference type="Pfam" id="PF07676">
    <property type="entry name" value="PD40"/>
    <property type="match status" value="3"/>
</dbReference>
<dbReference type="RefSeq" id="WP_165049684.1">
    <property type="nucleotide sequence ID" value="NZ_JAALFE010000008.1"/>
</dbReference>
<dbReference type="InterPro" id="IPR011042">
    <property type="entry name" value="6-blade_b-propeller_TolB-like"/>
</dbReference>
<dbReference type="InterPro" id="IPR011659">
    <property type="entry name" value="WD40"/>
</dbReference>
<reference evidence="2 3" key="1">
    <citation type="submission" date="2020-02" db="EMBL/GenBank/DDBJ databases">
        <title>Rhodobacter translucens sp. nov., a novel bacterium isolated from activated sludge.</title>
        <authorList>
            <person name="Liu J."/>
        </authorList>
    </citation>
    <scope>NUCLEOTIDE SEQUENCE [LARGE SCALE GENOMIC DNA]</scope>
    <source>
        <strain evidence="2 3">HX-7-19</strain>
    </source>
</reference>
<evidence type="ECO:0008006" key="4">
    <source>
        <dbReference type="Google" id="ProtNLM"/>
    </source>
</evidence>
<dbReference type="Proteomes" id="UP000474758">
    <property type="component" value="Unassembled WGS sequence"/>
</dbReference>
<sequence>MKSHLALWDIAAGKARPLLTVPGRIEAPNWHPSGDRLMVNSDGALFLVPVADPCLIPFATGLQGRCNNDHGFSPDGKSLAFSCHLGDGAEIFLMPAKGGPPHRISPAPRSWFHGWSPDGTTLVYAAARGASRGVDIYSLPVNGGKERRLTDGRGHSDGPDFSHDGRRIFWNCDRDGPAQIWVMQSDGSDQHLLFADDHVNWFPHPSPCGNHLIYLAYPPGTVGHPADLPVAIVLCRPDGTDRQRIIEVTGGQGTMNVPNWAPDGHAFAFVHYTP</sequence>
<dbReference type="Gene3D" id="2.120.10.30">
    <property type="entry name" value="TolB, C-terminal domain"/>
    <property type="match status" value="1"/>
</dbReference>
<dbReference type="PANTHER" id="PTHR36842:SF1">
    <property type="entry name" value="PROTEIN TOLB"/>
    <property type="match status" value="1"/>
</dbReference>
<evidence type="ECO:0000313" key="3">
    <source>
        <dbReference type="Proteomes" id="UP000474758"/>
    </source>
</evidence>
<organism evidence="2 3">
    <name type="scientific">Paragemmobacter kunshanensis</name>
    <dbReference type="NCBI Taxonomy" id="2583234"/>
    <lineage>
        <taxon>Bacteria</taxon>
        <taxon>Pseudomonadati</taxon>
        <taxon>Pseudomonadota</taxon>
        <taxon>Alphaproteobacteria</taxon>
        <taxon>Rhodobacterales</taxon>
        <taxon>Paracoccaceae</taxon>
        <taxon>Paragemmobacter</taxon>
    </lineage>
</organism>
<dbReference type="AlphaFoldDB" id="A0A6M1U1J8"/>
<comment type="similarity">
    <text evidence="1">Belongs to the TolB family.</text>
</comment>
<dbReference type="EMBL" id="JAALFE010000008">
    <property type="protein sequence ID" value="NGQ91304.1"/>
    <property type="molecule type" value="Genomic_DNA"/>
</dbReference>
<gene>
    <name evidence="2" type="ORF">G5V65_10380</name>
</gene>
<keyword evidence="3" id="KW-1185">Reference proteome</keyword>